<evidence type="ECO:0000313" key="4">
    <source>
        <dbReference type="EMBL" id="KKQ71396.1"/>
    </source>
</evidence>
<protein>
    <submittedName>
        <fullName evidence="4">Glycosyltransferase</fullName>
    </submittedName>
</protein>
<sequence>MIIGIDISSIPYGTGVSSYTLNLVKYLIKNDSSNIYKLFFSSLRQKLSPEIKKLKKKYKNVKIYHYRLPPTFFEYIWHRLHILPIELFIGKCDIFHTWDWLEPPTRHAKTITTIHDLVPILYPKWQHQKTISNFKTKLKLASQCASAFICVSQNTKLDLKKLYPQINPDKIFVVYEAAEDKYRCFQKLSPSIKNQKIEKIKKLYDLNEYILAQGTREPRKNLKRLIEAFILFKRQNPSTNIELVIGGKYGWGNDVSHLRHPYIKILGYIPEKDMVALHAAALALAYPSLYEGFGLPLVKAMSLGIPIVTSKTSSLPEVVGNAAILVNPNSTSNIQNALTKIIKSEKLRQKLIKRGLLQAQKFSWDLTAQKTLKIYQKIL</sequence>
<dbReference type="Pfam" id="PF00534">
    <property type="entry name" value="Glycos_transf_1"/>
    <property type="match status" value="1"/>
</dbReference>
<dbReference type="InterPro" id="IPR001296">
    <property type="entry name" value="Glyco_trans_1"/>
</dbReference>
<dbReference type="GO" id="GO:0016757">
    <property type="term" value="F:glycosyltransferase activity"/>
    <property type="evidence" value="ECO:0007669"/>
    <property type="project" value="InterPro"/>
</dbReference>
<gene>
    <name evidence="4" type="ORF">US90_C0003G0039</name>
</gene>
<dbReference type="PANTHER" id="PTHR46401">
    <property type="entry name" value="GLYCOSYLTRANSFERASE WBBK-RELATED"/>
    <property type="match status" value="1"/>
</dbReference>
<evidence type="ECO:0000259" key="3">
    <source>
        <dbReference type="Pfam" id="PF13439"/>
    </source>
</evidence>
<dbReference type="STRING" id="1618490.US90_C0003G0039"/>
<dbReference type="GO" id="GO:0009103">
    <property type="term" value="P:lipopolysaccharide biosynthetic process"/>
    <property type="evidence" value="ECO:0007669"/>
    <property type="project" value="TreeGrafter"/>
</dbReference>
<feature type="domain" description="Glycosyltransferase subfamily 4-like N-terminal" evidence="3">
    <location>
        <begin position="15"/>
        <end position="175"/>
    </location>
</feature>
<dbReference type="Pfam" id="PF13439">
    <property type="entry name" value="Glyco_transf_4"/>
    <property type="match status" value="1"/>
</dbReference>
<evidence type="ECO:0000256" key="1">
    <source>
        <dbReference type="ARBA" id="ARBA00022679"/>
    </source>
</evidence>
<organism evidence="4 5">
    <name type="scientific">Candidatus Shapirobacteria bacterium GW2011_GWE2_38_30</name>
    <dbReference type="NCBI Taxonomy" id="1618490"/>
    <lineage>
        <taxon>Bacteria</taxon>
        <taxon>Candidatus Shapironibacteriota</taxon>
    </lineage>
</organism>
<dbReference type="AlphaFoldDB" id="A0A0G0N2P1"/>
<name>A0A0G0N2P1_9BACT</name>
<dbReference type="CDD" id="cd03809">
    <property type="entry name" value="GT4_MtfB-like"/>
    <property type="match status" value="1"/>
</dbReference>
<dbReference type="PANTHER" id="PTHR46401:SF2">
    <property type="entry name" value="GLYCOSYLTRANSFERASE WBBK-RELATED"/>
    <property type="match status" value="1"/>
</dbReference>
<accession>A0A0G0N2P1</accession>
<dbReference type="SUPFAM" id="SSF53756">
    <property type="entry name" value="UDP-Glycosyltransferase/glycogen phosphorylase"/>
    <property type="match status" value="1"/>
</dbReference>
<feature type="domain" description="Glycosyl transferase family 1" evidence="2">
    <location>
        <begin position="196"/>
        <end position="355"/>
    </location>
</feature>
<dbReference type="InterPro" id="IPR028098">
    <property type="entry name" value="Glyco_trans_4-like_N"/>
</dbReference>
<evidence type="ECO:0000313" key="5">
    <source>
        <dbReference type="Proteomes" id="UP000034406"/>
    </source>
</evidence>
<keyword evidence="1 4" id="KW-0808">Transferase</keyword>
<evidence type="ECO:0000259" key="2">
    <source>
        <dbReference type="Pfam" id="PF00534"/>
    </source>
</evidence>
<reference evidence="4 5" key="1">
    <citation type="journal article" date="2015" name="Nature">
        <title>rRNA introns, odd ribosomes, and small enigmatic genomes across a large radiation of phyla.</title>
        <authorList>
            <person name="Brown C.T."/>
            <person name="Hug L.A."/>
            <person name="Thomas B.C."/>
            <person name="Sharon I."/>
            <person name="Castelle C.J."/>
            <person name="Singh A."/>
            <person name="Wilkins M.J."/>
            <person name="Williams K.H."/>
            <person name="Banfield J.F."/>
        </authorList>
    </citation>
    <scope>NUCLEOTIDE SEQUENCE [LARGE SCALE GENOMIC DNA]</scope>
</reference>
<dbReference type="EMBL" id="LBUT01000003">
    <property type="protein sequence ID" value="KKQ71396.1"/>
    <property type="molecule type" value="Genomic_DNA"/>
</dbReference>
<proteinExistence type="predicted"/>
<comment type="caution">
    <text evidence="4">The sequence shown here is derived from an EMBL/GenBank/DDBJ whole genome shotgun (WGS) entry which is preliminary data.</text>
</comment>
<dbReference type="Gene3D" id="3.40.50.2000">
    <property type="entry name" value="Glycogen Phosphorylase B"/>
    <property type="match status" value="2"/>
</dbReference>
<dbReference type="Proteomes" id="UP000034406">
    <property type="component" value="Unassembled WGS sequence"/>
</dbReference>